<sequence>MFSPDFVLQRSLTLLHEKIWVIFADKETKDSTGFVIHEFAVDHQKQGLVLDCWRSLNPSSQTFHACRGRGSAVPRVLTTKVLRESSPTAAVSVDHSACAVSRTNVQHLGGLTMTGITATWRKVASSEILKRSSQIVSVIGDKALIFGGELKPREPRDNDVHVVSLGKYINDSSLLSRTTSAQAPSPRVGSASAVIQEKIYLFSGRGGLAMAPIEETGSVWEFDSTSSAWSQIKPDEDSAYPAARSYHCMASDGVDTLFVHAGCPETGRLSDLWAFEVSSRKWIQLASAPEPPRGGTSIAFANGLLYRMNGFDGKTELGGNLDVYDCKSNTWSSVTFPADDISGPSPRSVSALVALNIRSRSSIITLFGERDPSSLGHQGAGKMAGDVWAYDIESRKWREVNFTEGHEPAARGWFAADVLKSLKGDGLVVHGGLGENNERLDDIWVLEF</sequence>
<evidence type="ECO:0000313" key="3">
    <source>
        <dbReference type="EMBL" id="GAO48539.1"/>
    </source>
</evidence>
<evidence type="ECO:0000313" key="4">
    <source>
        <dbReference type="Proteomes" id="UP000033140"/>
    </source>
</evidence>
<evidence type="ECO:0000256" key="1">
    <source>
        <dbReference type="ARBA" id="ARBA00022737"/>
    </source>
</evidence>
<dbReference type="PANTHER" id="PTHR47435:SF4">
    <property type="entry name" value="KELCH REPEAT PROTEIN (AFU_ORTHOLOGUE AFUA_5G12780)"/>
    <property type="match status" value="1"/>
</dbReference>
<comment type="caution">
    <text evidence="3">The sequence shown here is derived from an EMBL/GenBank/DDBJ whole genome shotgun (WGS) entry which is preliminary data.</text>
</comment>
<dbReference type="AlphaFoldDB" id="A0A0E9NFB9"/>
<name>A0A0E9NFB9_SAICN</name>
<dbReference type="InterPro" id="IPR015915">
    <property type="entry name" value="Kelch-typ_b-propeller"/>
</dbReference>
<accession>A0A0E9NFB9</accession>
<evidence type="ECO:0000256" key="2">
    <source>
        <dbReference type="ARBA" id="ARBA00023004"/>
    </source>
</evidence>
<keyword evidence="1" id="KW-0677">Repeat</keyword>
<dbReference type="Proteomes" id="UP000033140">
    <property type="component" value="Unassembled WGS sequence"/>
</dbReference>
<dbReference type="STRING" id="698492.A0A0E9NFB9"/>
<dbReference type="OMA" id="PRDNDVH"/>
<gene>
    <name evidence="3" type="ORF">G7K_2712-t1</name>
</gene>
<keyword evidence="4" id="KW-1185">Reference proteome</keyword>
<dbReference type="EMBL" id="BACD03000015">
    <property type="protein sequence ID" value="GAO48539.1"/>
    <property type="molecule type" value="Genomic_DNA"/>
</dbReference>
<dbReference type="GO" id="GO:0019760">
    <property type="term" value="P:glucosinolate metabolic process"/>
    <property type="evidence" value="ECO:0007669"/>
    <property type="project" value="UniProtKB-ARBA"/>
</dbReference>
<dbReference type="Pfam" id="PF24681">
    <property type="entry name" value="Kelch_KLHDC2_KLHL20_DRC7"/>
    <property type="match status" value="1"/>
</dbReference>
<proteinExistence type="predicted"/>
<reference evidence="3 4" key="1">
    <citation type="journal article" date="2011" name="J. Gen. Appl. Microbiol.">
        <title>Draft genome sequencing of the enigmatic yeast Saitoella complicata.</title>
        <authorList>
            <person name="Nishida H."/>
            <person name="Hamamoto M."/>
            <person name="Sugiyama J."/>
        </authorList>
    </citation>
    <scope>NUCLEOTIDE SEQUENCE [LARGE SCALE GENOMIC DNA]</scope>
    <source>
        <strain evidence="3 4">NRRL Y-17804</strain>
    </source>
</reference>
<reference evidence="3 4" key="3">
    <citation type="journal article" date="2015" name="Genome Announc.">
        <title>Draft Genome Sequence of the Archiascomycetous Yeast Saitoella complicata.</title>
        <authorList>
            <person name="Yamauchi K."/>
            <person name="Kondo S."/>
            <person name="Hamamoto M."/>
            <person name="Takahashi Y."/>
            <person name="Ogura Y."/>
            <person name="Hayashi T."/>
            <person name="Nishida H."/>
        </authorList>
    </citation>
    <scope>NUCLEOTIDE SEQUENCE [LARGE SCALE GENOMIC DNA]</scope>
    <source>
        <strain evidence="3 4">NRRL Y-17804</strain>
    </source>
</reference>
<keyword evidence="2" id="KW-0408">Iron</keyword>
<dbReference type="SUPFAM" id="SSF117281">
    <property type="entry name" value="Kelch motif"/>
    <property type="match status" value="1"/>
</dbReference>
<protein>
    <submittedName>
        <fullName evidence="3">Uncharacterized protein</fullName>
    </submittedName>
</protein>
<reference evidence="3 4" key="2">
    <citation type="journal article" date="2014" name="J. Gen. Appl. Microbiol.">
        <title>The early diverging ascomycetous budding yeast Saitoella complicata has three histone deacetylases belonging to the Clr6, Hos2, and Rpd3 lineages.</title>
        <authorList>
            <person name="Nishida H."/>
            <person name="Matsumoto T."/>
            <person name="Kondo S."/>
            <person name="Hamamoto M."/>
            <person name="Yoshikawa H."/>
        </authorList>
    </citation>
    <scope>NUCLEOTIDE SEQUENCE [LARGE SCALE GENOMIC DNA]</scope>
    <source>
        <strain evidence="3 4">NRRL Y-17804</strain>
    </source>
</reference>
<dbReference type="Gene3D" id="2.120.10.80">
    <property type="entry name" value="Kelch-type beta propeller"/>
    <property type="match status" value="2"/>
</dbReference>
<dbReference type="PANTHER" id="PTHR47435">
    <property type="entry name" value="KELCH REPEAT PROTEIN (AFU_ORTHOLOGUE AFUA_5G12780)"/>
    <property type="match status" value="1"/>
</dbReference>
<organism evidence="3 4">
    <name type="scientific">Saitoella complicata (strain BCRC 22490 / CBS 7301 / JCM 7358 / NBRC 10748 / NRRL Y-17804)</name>
    <dbReference type="NCBI Taxonomy" id="698492"/>
    <lineage>
        <taxon>Eukaryota</taxon>
        <taxon>Fungi</taxon>
        <taxon>Dikarya</taxon>
        <taxon>Ascomycota</taxon>
        <taxon>Taphrinomycotina</taxon>
        <taxon>Taphrinomycotina incertae sedis</taxon>
        <taxon>Saitoella</taxon>
    </lineage>
</organism>